<feature type="transmembrane region" description="Helical" evidence="2">
    <location>
        <begin position="81"/>
        <end position="105"/>
    </location>
</feature>
<sequence>MIKQFQWSKNSVTPQQISELDLEVKPQQIQVPETQGTLQTVPASDLEAPQQQANTQRSVVESVSAIPNELYERLGLTMPRWLLWILTVVVGIVLSGLLVSTLALWTPLWSNLDKTDEELGFAGKDEQKMPLPGELWGKISQYQLSRPMNILIMGIEPVRGTVDGSPESFAGKSDSMLLVRLNPSDKSMRVLSIPRDTMIAIPEKGLTKVSDANAQGGPVLAARVVSRTLNNAPIDRYVRISTSGLRELVDQLGGVEVFVPETMEYRDSSSGQPMTLVSGWQTLNGEQAQQFARWREPGQGDLPRVQRQQALFAALLQRLNSPTVLPRLPQLTRIMRKYFDTNLKIEEMMALVNFSVNLERDNFQMTMLPGTFSRFSKDPDSYWLNLTGQQSLLNNYVGVDIPGLKQDSRPVSNLKIAIQNASNQPQVNEKVIAYLKQKGFKNIYTVSDWPDTQRQTQIILRKGKQQPGVELQKILGLGQLEVAATGDLESDITIRIGKDWK</sequence>
<dbReference type="InterPro" id="IPR050922">
    <property type="entry name" value="LytR/CpsA/Psr_CW_biosynth"/>
</dbReference>
<dbReference type="PANTHER" id="PTHR33392">
    <property type="entry name" value="POLYISOPRENYL-TEICHOIC ACID--PEPTIDOGLYCAN TEICHOIC ACID TRANSFERASE TAGU"/>
    <property type="match status" value="1"/>
</dbReference>
<dbReference type="Pfam" id="PF13399">
    <property type="entry name" value="LytR_C"/>
    <property type="match status" value="1"/>
</dbReference>
<evidence type="ECO:0000259" key="3">
    <source>
        <dbReference type="Pfam" id="PF03816"/>
    </source>
</evidence>
<protein>
    <submittedName>
        <fullName evidence="5">LCP family protein</fullName>
    </submittedName>
</protein>
<accession>A0A8J7HVP7</accession>
<gene>
    <name evidence="5" type="ORF">I8748_18495</name>
</gene>
<keyword evidence="2" id="KW-0812">Transmembrane</keyword>
<feature type="domain" description="LytR/CpsA/Psr regulator C-terminal" evidence="4">
    <location>
        <begin position="414"/>
        <end position="500"/>
    </location>
</feature>
<dbReference type="AlphaFoldDB" id="A0A8J7HVP7"/>
<dbReference type="InterPro" id="IPR004474">
    <property type="entry name" value="LytR_CpsA_psr"/>
</dbReference>
<dbReference type="RefSeq" id="WP_198126008.1">
    <property type="nucleotide sequence ID" value="NZ_JAECZC010000036.1"/>
</dbReference>
<comment type="similarity">
    <text evidence="1">Belongs to the LytR/CpsA/Psr (LCP) family.</text>
</comment>
<dbReference type="PANTHER" id="PTHR33392:SF6">
    <property type="entry name" value="POLYISOPRENYL-TEICHOIC ACID--PEPTIDOGLYCAN TEICHOIC ACID TRANSFERASE TAGU"/>
    <property type="match status" value="1"/>
</dbReference>
<dbReference type="EMBL" id="JAECZC010000036">
    <property type="protein sequence ID" value="MBH8564152.1"/>
    <property type="molecule type" value="Genomic_DNA"/>
</dbReference>
<dbReference type="InterPro" id="IPR027381">
    <property type="entry name" value="LytR/CpsA/Psr_C"/>
</dbReference>
<comment type="caution">
    <text evidence="5">The sequence shown here is derived from an EMBL/GenBank/DDBJ whole genome shotgun (WGS) entry which is preliminary data.</text>
</comment>
<proteinExistence type="inferred from homology"/>
<evidence type="ECO:0000313" key="5">
    <source>
        <dbReference type="EMBL" id="MBH8564152.1"/>
    </source>
</evidence>
<evidence type="ECO:0000256" key="1">
    <source>
        <dbReference type="ARBA" id="ARBA00006068"/>
    </source>
</evidence>
<dbReference type="Gene3D" id="3.40.630.190">
    <property type="entry name" value="LCP protein"/>
    <property type="match status" value="1"/>
</dbReference>
<keyword evidence="2" id="KW-1133">Transmembrane helix</keyword>
<keyword evidence="6" id="KW-1185">Reference proteome</keyword>
<reference evidence="5 6" key="1">
    <citation type="journal article" date="2021" name="Int. J. Syst. Evol. Microbiol.">
        <title>Amazonocrinis nigriterrae gen. nov., sp. nov., Atlanticothrix silvestris gen. nov., sp. nov. and Dendronalium phyllosphericum gen. nov., sp. nov., nostocacean cyanobacteria from Brazilian environments.</title>
        <authorList>
            <person name="Alvarenga D.O."/>
            <person name="Andreote A.P.D."/>
            <person name="Branco L.H.Z."/>
            <person name="Delbaje E."/>
            <person name="Cruz R.B."/>
            <person name="Varani A.M."/>
            <person name="Fiore M.F."/>
        </authorList>
    </citation>
    <scope>NUCLEOTIDE SEQUENCE [LARGE SCALE GENOMIC DNA]</scope>
    <source>
        <strain evidence="5 6">CENA67</strain>
    </source>
</reference>
<evidence type="ECO:0000259" key="4">
    <source>
        <dbReference type="Pfam" id="PF13399"/>
    </source>
</evidence>
<organism evidence="5 6">
    <name type="scientific">Amazonocrinis nigriterrae CENA67</name>
    <dbReference type="NCBI Taxonomy" id="2794033"/>
    <lineage>
        <taxon>Bacteria</taxon>
        <taxon>Bacillati</taxon>
        <taxon>Cyanobacteriota</taxon>
        <taxon>Cyanophyceae</taxon>
        <taxon>Nostocales</taxon>
        <taxon>Nostocaceae</taxon>
        <taxon>Amazonocrinis</taxon>
        <taxon>Amazonocrinis nigriterrae</taxon>
    </lineage>
</organism>
<evidence type="ECO:0000256" key="2">
    <source>
        <dbReference type="SAM" id="Phobius"/>
    </source>
</evidence>
<evidence type="ECO:0000313" key="6">
    <source>
        <dbReference type="Proteomes" id="UP000632766"/>
    </source>
</evidence>
<dbReference type="NCBIfam" id="TIGR00350">
    <property type="entry name" value="lytR_cpsA_psr"/>
    <property type="match status" value="1"/>
</dbReference>
<dbReference type="Proteomes" id="UP000632766">
    <property type="component" value="Unassembled WGS sequence"/>
</dbReference>
<name>A0A8J7HVP7_9NOST</name>
<keyword evidence="2" id="KW-0472">Membrane</keyword>
<dbReference type="Pfam" id="PF03816">
    <property type="entry name" value="LytR_cpsA_psr"/>
    <property type="match status" value="1"/>
</dbReference>
<feature type="domain" description="Cell envelope-related transcriptional attenuator" evidence="3">
    <location>
        <begin position="172"/>
        <end position="320"/>
    </location>
</feature>